<dbReference type="EMBL" id="UHFN01000007">
    <property type="protein sequence ID" value="SUN60703.1"/>
    <property type="molecule type" value="Genomic_DNA"/>
</dbReference>
<dbReference type="HAMAP" id="MF_00745">
    <property type="entry name" value="SprT_like"/>
    <property type="match status" value="1"/>
</dbReference>
<evidence type="ECO:0000256" key="3">
    <source>
        <dbReference type="ARBA" id="ARBA00022833"/>
    </source>
</evidence>
<keyword evidence="2 4" id="KW-0479">Metal-binding</keyword>
<reference evidence="6 7" key="1">
    <citation type="submission" date="2018-06" db="EMBL/GenBank/DDBJ databases">
        <authorList>
            <consortium name="Pathogen Informatics"/>
            <person name="Doyle S."/>
        </authorList>
    </citation>
    <scope>NUCLEOTIDE SEQUENCE [LARGE SCALE GENOMIC DNA]</scope>
    <source>
        <strain evidence="6 7">NCTC12224</strain>
    </source>
</reference>
<evidence type="ECO:0000256" key="4">
    <source>
        <dbReference type="HAMAP-Rule" id="MF_00745"/>
    </source>
</evidence>
<dbReference type="Proteomes" id="UP000254924">
    <property type="component" value="Unassembled WGS sequence"/>
</dbReference>
<feature type="active site" evidence="4">
    <location>
        <position position="65"/>
    </location>
</feature>
<organism evidence="6 7">
    <name type="scientific">Streptococcus hyointestinalis</name>
    <dbReference type="NCBI Taxonomy" id="1337"/>
    <lineage>
        <taxon>Bacteria</taxon>
        <taxon>Bacillati</taxon>
        <taxon>Bacillota</taxon>
        <taxon>Bacilli</taxon>
        <taxon>Lactobacillales</taxon>
        <taxon>Streptococcaceae</taxon>
        <taxon>Streptococcus</taxon>
    </lineage>
</organism>
<evidence type="ECO:0000256" key="1">
    <source>
        <dbReference type="ARBA" id="ARBA00022490"/>
    </source>
</evidence>
<dbReference type="InterPro" id="IPR006640">
    <property type="entry name" value="SprT-like_domain"/>
</dbReference>
<dbReference type="InterPro" id="IPR023524">
    <property type="entry name" value="Uncharacterised_SprT-like"/>
</dbReference>
<feature type="binding site" evidence="4">
    <location>
        <position position="68"/>
    </location>
    <ligand>
        <name>Zn(2+)</name>
        <dbReference type="ChEBI" id="CHEBI:29105"/>
    </ligand>
</feature>
<dbReference type="AlphaFoldDB" id="A0A380K6S9"/>
<accession>A0A380K6S9</accession>
<evidence type="ECO:0000259" key="5">
    <source>
        <dbReference type="SMART" id="SM00731"/>
    </source>
</evidence>
<dbReference type="GO" id="GO:0005737">
    <property type="term" value="C:cytoplasm"/>
    <property type="evidence" value="ECO:0007669"/>
    <property type="project" value="UniProtKB-SubCell"/>
</dbReference>
<feature type="domain" description="SprT-like" evidence="5">
    <location>
        <begin position="1"/>
        <end position="142"/>
    </location>
</feature>
<evidence type="ECO:0000256" key="2">
    <source>
        <dbReference type="ARBA" id="ARBA00022723"/>
    </source>
</evidence>
<dbReference type="NCBIfam" id="NF003339">
    <property type="entry name" value="PRK04351.1"/>
    <property type="match status" value="1"/>
</dbReference>
<feature type="binding site" evidence="4">
    <location>
        <position position="64"/>
    </location>
    <ligand>
        <name>Zn(2+)</name>
        <dbReference type="ChEBI" id="CHEBI:29105"/>
    </ligand>
</feature>
<dbReference type="InterPro" id="IPR035240">
    <property type="entry name" value="SprT_Zn_ribbon"/>
</dbReference>
<keyword evidence="3 4" id="KW-0862">Zinc</keyword>
<dbReference type="GeneID" id="78356453"/>
<dbReference type="GO" id="GO:0006950">
    <property type="term" value="P:response to stress"/>
    <property type="evidence" value="ECO:0007669"/>
    <property type="project" value="UniProtKB-ARBA"/>
</dbReference>
<dbReference type="Pfam" id="PF17283">
    <property type="entry name" value="Zn_ribbon_SprT"/>
    <property type="match status" value="1"/>
</dbReference>
<comment type="subcellular location">
    <subcellularLocation>
        <location evidence="4">Cytoplasm</location>
    </subcellularLocation>
</comment>
<comment type="similarity">
    <text evidence="4">Belongs to the SprT family.</text>
</comment>
<evidence type="ECO:0000313" key="7">
    <source>
        <dbReference type="Proteomes" id="UP000254924"/>
    </source>
</evidence>
<sequence length="145" mass="17448">MNLTDYVKKVSQEDFNKPFLHQAHWNTRLRTTGGRFFPADGHLDFNPKIYQAFGCEVFRKIVRHELCHYHLYYEHKGFRHRDKEFKELLAQVDGLRYAPRLNSENHAYFYECQSCHKVYSRKRRINTLKYVCGSCRGQLILKNQS</sequence>
<comment type="cofactor">
    <cofactor evidence="4">
        <name>Zn(2+)</name>
        <dbReference type="ChEBI" id="CHEBI:29105"/>
    </cofactor>
    <text evidence="4">Binds 1 zinc ion.</text>
</comment>
<dbReference type="OrthoDB" id="9799909at2"/>
<dbReference type="SMART" id="SM00731">
    <property type="entry name" value="SprT"/>
    <property type="match status" value="1"/>
</dbReference>
<dbReference type="RefSeq" id="WP_115268883.1">
    <property type="nucleotide sequence ID" value="NZ_JBNPNB010000067.1"/>
</dbReference>
<evidence type="ECO:0000313" key="6">
    <source>
        <dbReference type="EMBL" id="SUN60703.1"/>
    </source>
</evidence>
<protein>
    <recommendedName>
        <fullName evidence="4">Protein SprT-like</fullName>
    </recommendedName>
</protein>
<keyword evidence="7" id="KW-1185">Reference proteome</keyword>
<dbReference type="GO" id="GO:0008270">
    <property type="term" value="F:zinc ion binding"/>
    <property type="evidence" value="ECO:0007669"/>
    <property type="project" value="UniProtKB-UniRule"/>
</dbReference>
<name>A0A380K6S9_9STRE</name>
<proteinExistence type="inferred from homology"/>
<keyword evidence="1 4" id="KW-0963">Cytoplasm</keyword>
<gene>
    <name evidence="6" type="primary">sprL</name>
    <name evidence="6" type="ORF">NCTC12224_01030</name>
</gene>
<dbReference type="Pfam" id="PF10263">
    <property type="entry name" value="SprT-like"/>
    <property type="match status" value="1"/>
</dbReference>